<protein>
    <submittedName>
        <fullName evidence="2">Uncharacterized protein</fullName>
    </submittedName>
</protein>
<dbReference type="Proteomes" id="UP001147747">
    <property type="component" value="Unassembled WGS sequence"/>
</dbReference>
<dbReference type="RefSeq" id="XP_056486425.1">
    <property type="nucleotide sequence ID" value="XM_056635805.1"/>
</dbReference>
<feature type="compositionally biased region" description="Polar residues" evidence="1">
    <location>
        <begin position="75"/>
        <end position="91"/>
    </location>
</feature>
<comment type="caution">
    <text evidence="2">The sequence shown here is derived from an EMBL/GenBank/DDBJ whole genome shotgun (WGS) entry which is preliminary data.</text>
</comment>
<dbReference type="OrthoDB" id="4776522at2759"/>
<proteinExistence type="predicted"/>
<feature type="region of interest" description="Disordered" evidence="1">
    <location>
        <begin position="75"/>
        <end position="97"/>
    </location>
</feature>
<accession>A0A9X0B5C7</accession>
<dbReference type="AlphaFoldDB" id="A0A9X0B5C7"/>
<feature type="compositionally biased region" description="Acidic residues" evidence="1">
    <location>
        <begin position="485"/>
        <end position="497"/>
    </location>
</feature>
<keyword evidence="3" id="KW-1185">Reference proteome</keyword>
<organism evidence="2 3">
    <name type="scientific">Penicillium cosmopolitanum</name>
    <dbReference type="NCBI Taxonomy" id="1131564"/>
    <lineage>
        <taxon>Eukaryota</taxon>
        <taxon>Fungi</taxon>
        <taxon>Dikarya</taxon>
        <taxon>Ascomycota</taxon>
        <taxon>Pezizomycotina</taxon>
        <taxon>Eurotiomycetes</taxon>
        <taxon>Eurotiomycetidae</taxon>
        <taxon>Eurotiales</taxon>
        <taxon>Aspergillaceae</taxon>
        <taxon>Penicillium</taxon>
    </lineage>
</organism>
<evidence type="ECO:0000313" key="3">
    <source>
        <dbReference type="Proteomes" id="UP001147747"/>
    </source>
</evidence>
<gene>
    <name evidence="2" type="ORF">N7509_011168</name>
</gene>
<reference evidence="2" key="1">
    <citation type="submission" date="2022-12" db="EMBL/GenBank/DDBJ databases">
        <authorList>
            <person name="Petersen C."/>
        </authorList>
    </citation>
    <scope>NUCLEOTIDE SEQUENCE</scope>
    <source>
        <strain evidence="2">IBT 29677</strain>
    </source>
</reference>
<dbReference type="GeneID" id="81374785"/>
<reference evidence="2" key="2">
    <citation type="journal article" date="2023" name="IMA Fungus">
        <title>Comparative genomic study of the Penicillium genus elucidates a diverse pangenome and 15 lateral gene transfer events.</title>
        <authorList>
            <person name="Petersen C."/>
            <person name="Sorensen T."/>
            <person name="Nielsen M.R."/>
            <person name="Sondergaard T.E."/>
            <person name="Sorensen J.L."/>
            <person name="Fitzpatrick D.A."/>
            <person name="Frisvad J.C."/>
            <person name="Nielsen K.L."/>
        </authorList>
    </citation>
    <scope>NUCLEOTIDE SEQUENCE</scope>
    <source>
        <strain evidence="2">IBT 29677</strain>
    </source>
</reference>
<evidence type="ECO:0000313" key="2">
    <source>
        <dbReference type="EMBL" id="KAJ5388627.1"/>
    </source>
</evidence>
<evidence type="ECO:0000256" key="1">
    <source>
        <dbReference type="SAM" id="MobiDB-lite"/>
    </source>
</evidence>
<feature type="region of interest" description="Disordered" evidence="1">
    <location>
        <begin position="477"/>
        <end position="510"/>
    </location>
</feature>
<dbReference type="EMBL" id="JAPZBU010000009">
    <property type="protein sequence ID" value="KAJ5388627.1"/>
    <property type="molecule type" value="Genomic_DNA"/>
</dbReference>
<name>A0A9X0B5C7_9EURO</name>
<sequence>MDSKSDLELQHELDRDLQDELEELKGCHSSPLPACSYYPSTIALLHTDEPGSALEHLAPDEPFELSEKERPITPVRSNVAPSQDENSTVNAPSPEDIRNASYRARAGPYCLHETVQRYWSIDPFTPLWCENKDCGRPARFLYECTADTAEFSPFVPSLPERSIEILPTWVQKAIGEGRYLPAQVEKLMDQKMKVLETAANLREQVPPTHRALPGGRGLANDQEAIDQRDYRELMQLLSARTLSFSNLEPCRAMFCTMCRSHTSDNSWGSIAKVVNEPYEEPLRTPANICRPVIDVWKLRGLPEDPTHWQHTRWFREWWGKYQYPANNDVTLVLNLVVALKLPFLVLQSIQGWVCWQQMPPLEFQDYLTWLETLTPERLREHADRIGDPWELQFQAEAIAYSYLSPGTPSTPLSIHPIWEEVEDPEETSNEKSVKAVPHYEYGPCDRFVGRSSYNLRDAMWNYNHTRSQFLGLEQNEDNLPSAAADDNDLVPEAEPDPDISGVETTAIDDW</sequence>